<evidence type="ECO:0000313" key="6">
    <source>
        <dbReference type="EMBL" id="OYQ30001.1"/>
    </source>
</evidence>
<reference evidence="6 7" key="1">
    <citation type="submission" date="2017-07" db="EMBL/GenBank/DDBJ databases">
        <title>Sandarakinorhabdus cyanobacteriorum sp. nov., a novel bacterium isolated from cyanobacterial aggregates in a eutrophic lake.</title>
        <authorList>
            <person name="Cai H."/>
        </authorList>
    </citation>
    <scope>NUCLEOTIDE SEQUENCE [LARGE SCALE GENOMIC DNA]</scope>
    <source>
        <strain evidence="6 7">TH057</strain>
    </source>
</reference>
<dbReference type="GO" id="GO:0031956">
    <property type="term" value="F:medium-chain fatty acid-CoA ligase activity"/>
    <property type="evidence" value="ECO:0007669"/>
    <property type="project" value="TreeGrafter"/>
</dbReference>
<evidence type="ECO:0000259" key="5">
    <source>
        <dbReference type="Pfam" id="PF13193"/>
    </source>
</evidence>
<feature type="domain" description="AMP-binding enzyme C-terminal" evidence="5">
    <location>
        <begin position="481"/>
        <end position="557"/>
    </location>
</feature>
<keyword evidence="3" id="KW-0472">Membrane</keyword>
<dbReference type="InterPro" id="IPR020845">
    <property type="entry name" value="AMP-binding_CS"/>
</dbReference>
<feature type="domain" description="AMP-dependent synthetase/ligase" evidence="4">
    <location>
        <begin position="57"/>
        <end position="430"/>
    </location>
</feature>
<evidence type="ECO:0000256" key="3">
    <source>
        <dbReference type="SAM" id="Phobius"/>
    </source>
</evidence>
<protein>
    <submittedName>
        <fullName evidence="6">AMP-dependent synthetase</fullName>
    </submittedName>
</protein>
<keyword evidence="3" id="KW-0812">Transmembrane</keyword>
<dbReference type="Gene3D" id="3.40.50.12780">
    <property type="entry name" value="N-terminal domain of ligase-like"/>
    <property type="match status" value="1"/>
</dbReference>
<keyword evidence="2" id="KW-0436">Ligase</keyword>
<proteinExistence type="inferred from homology"/>
<dbReference type="Gene3D" id="3.30.300.30">
    <property type="match status" value="1"/>
</dbReference>
<comment type="similarity">
    <text evidence="1">Belongs to the ATP-dependent AMP-binding enzyme family.</text>
</comment>
<dbReference type="Pfam" id="PF13193">
    <property type="entry name" value="AMP-binding_C"/>
    <property type="match status" value="1"/>
</dbReference>
<dbReference type="GO" id="GO:0006631">
    <property type="term" value="P:fatty acid metabolic process"/>
    <property type="evidence" value="ECO:0007669"/>
    <property type="project" value="TreeGrafter"/>
</dbReference>
<organism evidence="6 7">
    <name type="scientific">Sandarakinorhabdus cyanobacteriorum</name>
    <dbReference type="NCBI Taxonomy" id="1981098"/>
    <lineage>
        <taxon>Bacteria</taxon>
        <taxon>Pseudomonadati</taxon>
        <taxon>Pseudomonadota</taxon>
        <taxon>Alphaproteobacteria</taxon>
        <taxon>Sphingomonadales</taxon>
        <taxon>Sphingosinicellaceae</taxon>
        <taxon>Sandarakinorhabdus</taxon>
    </lineage>
</organism>
<feature type="transmembrane region" description="Helical" evidence="3">
    <location>
        <begin position="109"/>
        <end position="129"/>
    </location>
</feature>
<dbReference type="InterPro" id="IPR025110">
    <property type="entry name" value="AMP-bd_C"/>
</dbReference>
<dbReference type="InterPro" id="IPR000873">
    <property type="entry name" value="AMP-dep_synth/lig_dom"/>
</dbReference>
<dbReference type="AlphaFoldDB" id="A0A255YLD1"/>
<dbReference type="Pfam" id="PF00501">
    <property type="entry name" value="AMP-binding"/>
    <property type="match status" value="1"/>
</dbReference>
<keyword evidence="3" id="KW-1133">Transmembrane helix</keyword>
<dbReference type="PANTHER" id="PTHR43201">
    <property type="entry name" value="ACYL-COA SYNTHETASE"/>
    <property type="match status" value="1"/>
</dbReference>
<evidence type="ECO:0000313" key="7">
    <source>
        <dbReference type="Proteomes" id="UP000216991"/>
    </source>
</evidence>
<feature type="transmembrane region" description="Helical" evidence="3">
    <location>
        <begin position="260"/>
        <end position="281"/>
    </location>
</feature>
<dbReference type="Proteomes" id="UP000216991">
    <property type="component" value="Unassembled WGS sequence"/>
</dbReference>
<dbReference type="PANTHER" id="PTHR43201:SF5">
    <property type="entry name" value="MEDIUM-CHAIN ACYL-COA LIGASE ACSF2, MITOCHONDRIAL"/>
    <property type="match status" value="1"/>
</dbReference>
<evidence type="ECO:0000256" key="1">
    <source>
        <dbReference type="ARBA" id="ARBA00006432"/>
    </source>
</evidence>
<evidence type="ECO:0000259" key="4">
    <source>
        <dbReference type="Pfam" id="PF00501"/>
    </source>
</evidence>
<dbReference type="PROSITE" id="PS00455">
    <property type="entry name" value="AMP_BINDING"/>
    <property type="match status" value="1"/>
</dbReference>
<dbReference type="OrthoDB" id="9803968at2"/>
<keyword evidence="7" id="KW-1185">Reference proteome</keyword>
<comment type="caution">
    <text evidence="6">The sequence shown here is derived from an EMBL/GenBank/DDBJ whole genome shotgun (WGS) entry which is preliminary data.</text>
</comment>
<evidence type="ECO:0000256" key="2">
    <source>
        <dbReference type="ARBA" id="ARBA00022598"/>
    </source>
</evidence>
<dbReference type="InterPro" id="IPR042099">
    <property type="entry name" value="ANL_N_sf"/>
</dbReference>
<dbReference type="SUPFAM" id="SSF56801">
    <property type="entry name" value="Acetyl-CoA synthetase-like"/>
    <property type="match status" value="1"/>
</dbReference>
<sequence length="576" mass="62214">MTKSALDAALDDVIAGITAPGGPLGVGEANVHGVTLPVFSAAPPTMREYLAMFFAAQGPKEFLVFGDERMTFAQVYQKSLHFAAMLQHRHGIAKGDRVGVAMRNYPEWIIAYCAIVHMGAVCIPMNAWWTAEEMDYGIRDSGARLVIADEERARRLSTLSCTANVLTVRTSADVAAGLGFARAEDELAQSPETMWYLPELLPEDDCTIMYTSGSTGAPKGAVSTHRAQVSGSMNYLVMGLALLDLSAKAGVAPAEQQVMLLNVPLFHITGLVPVLLVSIAIGRKMIIMHKWDAGEALRLIEKERCTYFVGVPTMSLELMQHPDRHKYDLSTLVDIASGGAPRPPEHVDRLAKEFEGKHPVQGYGLTETNGVGAGNIRENYRNKPASTGRASPPLMEIRVASGDGPVGPALAPGEVGEVCLRSVCNCRGYWNKPEATAAAFVGDGWFRSGDLGYLDEEGYLFIVDRKKDIIIRGGENISCQEVESAIYAHPAVAECSVFGLPDERLGEIVGAVVYAKPGEVVEPSALTDFLKANLAAYKIPAKVWISSDQLPKLGSAKIDKVSLRKHYRDVWAAKAA</sequence>
<dbReference type="InterPro" id="IPR045851">
    <property type="entry name" value="AMP-bd_C_sf"/>
</dbReference>
<dbReference type="EMBL" id="NOXT01000103">
    <property type="protein sequence ID" value="OYQ30001.1"/>
    <property type="molecule type" value="Genomic_DNA"/>
</dbReference>
<name>A0A255YLD1_9SPHN</name>
<dbReference type="RefSeq" id="WP_094473440.1">
    <property type="nucleotide sequence ID" value="NZ_NOXT01000103.1"/>
</dbReference>
<gene>
    <name evidence="6" type="ORF">CHU93_07280</name>
</gene>
<accession>A0A255YLD1</accession>